<evidence type="ECO:0000256" key="5">
    <source>
        <dbReference type="PIRSR" id="PIRSR601019-1"/>
    </source>
</evidence>
<dbReference type="SUPFAM" id="SSF47895">
    <property type="entry name" value="Transducin (alpha subunit), insertion domain"/>
    <property type="match status" value="1"/>
</dbReference>
<evidence type="ECO:0000256" key="4">
    <source>
        <dbReference type="ARBA" id="ARBA00023224"/>
    </source>
</evidence>
<dbReference type="PANTHER" id="PTHR10218:SF302">
    <property type="entry name" value="GUANINE NUCLEOTIDE-BINDING PROTEIN ALPHA-5 SUBUNIT"/>
    <property type="match status" value="1"/>
</dbReference>
<keyword evidence="4" id="KW-0807">Transducer</keyword>
<dbReference type="PROSITE" id="PS51882">
    <property type="entry name" value="G_ALPHA"/>
    <property type="match status" value="1"/>
</dbReference>
<dbReference type="GO" id="GO:0007188">
    <property type="term" value="P:adenylate cyclase-modulating G protein-coupled receptor signaling pathway"/>
    <property type="evidence" value="ECO:0007669"/>
    <property type="project" value="TreeGrafter"/>
</dbReference>
<feature type="binding site" evidence="5">
    <location>
        <begin position="446"/>
        <end position="452"/>
    </location>
    <ligand>
        <name>GTP</name>
        <dbReference type="ChEBI" id="CHEBI:37565"/>
    </ligand>
</feature>
<dbReference type="VEuPathDB" id="FungiDB:F4678DRAFT_325905"/>
<dbReference type="SUPFAM" id="SSF52540">
    <property type="entry name" value="P-loop containing nucleoside triphosphate hydrolases"/>
    <property type="match status" value="1"/>
</dbReference>
<dbReference type="GO" id="GO:0001664">
    <property type="term" value="F:G protein-coupled receptor binding"/>
    <property type="evidence" value="ECO:0007669"/>
    <property type="project" value="TreeGrafter"/>
</dbReference>
<keyword evidence="6" id="KW-0460">Magnesium</keyword>
<gene>
    <name evidence="8" type="ORF">NPX13_g7346</name>
</gene>
<dbReference type="InterPro" id="IPR027417">
    <property type="entry name" value="P-loop_NTPase"/>
</dbReference>
<dbReference type="GO" id="GO:0005525">
    <property type="term" value="F:GTP binding"/>
    <property type="evidence" value="ECO:0007669"/>
    <property type="project" value="UniProtKB-KW"/>
</dbReference>
<protein>
    <submittedName>
        <fullName evidence="8">Uncharacterized protein</fullName>
    </submittedName>
</protein>
<accession>A0A9W8NB42</accession>
<feature type="binding site" evidence="6">
    <location>
        <position position="452"/>
    </location>
    <ligand>
        <name>Mg(2+)</name>
        <dbReference type="ChEBI" id="CHEBI:18420"/>
    </ligand>
</feature>
<feature type="binding site" evidence="6">
    <location>
        <position position="320"/>
    </location>
    <ligand>
        <name>Mg(2+)</name>
        <dbReference type="ChEBI" id="CHEBI:18420"/>
    </ligand>
</feature>
<keyword evidence="3 5" id="KW-0342">GTP-binding</keyword>
<dbReference type="SMART" id="SM00275">
    <property type="entry name" value="G_alpha"/>
    <property type="match status" value="1"/>
</dbReference>
<evidence type="ECO:0000313" key="8">
    <source>
        <dbReference type="EMBL" id="KAJ3565844.1"/>
    </source>
</evidence>
<dbReference type="GO" id="GO:0005737">
    <property type="term" value="C:cytoplasm"/>
    <property type="evidence" value="ECO:0007669"/>
    <property type="project" value="TreeGrafter"/>
</dbReference>
<dbReference type="Proteomes" id="UP001148614">
    <property type="component" value="Unassembled WGS sequence"/>
</dbReference>
<dbReference type="InterPro" id="IPR001019">
    <property type="entry name" value="Gprotein_alpha_su"/>
</dbReference>
<keyword evidence="1 6" id="KW-0479">Metal-binding</keyword>
<dbReference type="Gene3D" id="3.40.50.300">
    <property type="entry name" value="P-loop containing nucleotide triphosphate hydrolases"/>
    <property type="match status" value="1"/>
</dbReference>
<proteinExistence type="predicted"/>
<feature type="compositionally biased region" description="Basic and acidic residues" evidence="7">
    <location>
        <begin position="291"/>
        <end position="304"/>
    </location>
</feature>
<evidence type="ECO:0000256" key="6">
    <source>
        <dbReference type="PIRSR" id="PIRSR601019-2"/>
    </source>
</evidence>
<sequence length="687" mass="78639">MVKIAQDQLSTASTNDPRYYQLAAHIGNALDSFGPILLALGQQLDRYEGIRAEEMPTKARLVFLNGEREMTNLSILLDRQVNALNLLLQAFQCTTWTQLSEVITREESQSIIRLAQDCSSSLLGLDDVTSFISENTAAISTRFEFDTVLRSTLLYQTAERSHLRQAIRARRGENIERISIDNVSLHPANSGLRRAFRTMKFSPLVEESESLENQQALEVNIEDETVLETSRGHGRRRKIDQPQENLVNGSRGPTQTPPNRNKLSLGNWRKPFQRREFKPQQHRQRGSSLPQKEKTTSQKENPIDQETKVVLLGTSETGETTLINALQLMVGNGHIENDLLYTPDLIWYNALSAVKVLLKDIEWWGQGKNSPWNQMYRKFERQPILWQRRYDASAIVELRRNDDFQSALKLGTAYEFHDNSEYLIRNFERLAGQSINGSVPTHEDVLRTRVRTTGIHKTELKYNGAKCLLHDVGGGRWERNKWILAFEHTATIIFLVDTTGYGRALCEDRGGDRMLEQFTLWESLVNYCDFTDTRFLIVFTKMDLLDEHLGKEAVRDFLIKEGVPVTVEHYLNFLKVRFMKLVCWPVREKRIRFVRANLIDVETHNAAVDIIDALKMLNEPRTSEPGNYDATVKQSGSGYSATVNDEKKELLYNNANISQNHVDDSAETSSSDDWGVSDRYSDIFIDG</sequence>
<keyword evidence="9" id="KW-1185">Reference proteome</keyword>
<name>A0A9W8NB42_9PEZI</name>
<dbReference type="FunFam" id="3.40.50.300:FF:000720">
    <property type="entry name" value="Guanine nucleotide-binding protein G(k) subunit alpha"/>
    <property type="match status" value="1"/>
</dbReference>
<dbReference type="AlphaFoldDB" id="A0A9W8NB42"/>
<keyword evidence="2 5" id="KW-0547">Nucleotide-binding</keyword>
<dbReference type="GO" id="GO:0005834">
    <property type="term" value="C:heterotrimeric G-protein complex"/>
    <property type="evidence" value="ECO:0007669"/>
    <property type="project" value="TreeGrafter"/>
</dbReference>
<dbReference type="PANTHER" id="PTHR10218">
    <property type="entry name" value="GTP-BINDING PROTEIN ALPHA SUBUNIT"/>
    <property type="match status" value="1"/>
</dbReference>
<evidence type="ECO:0000313" key="9">
    <source>
        <dbReference type="Proteomes" id="UP001148614"/>
    </source>
</evidence>
<evidence type="ECO:0000256" key="7">
    <source>
        <dbReference type="SAM" id="MobiDB-lite"/>
    </source>
</evidence>
<dbReference type="Pfam" id="PF00503">
    <property type="entry name" value="G-alpha"/>
    <property type="match status" value="1"/>
</dbReference>
<evidence type="ECO:0000256" key="1">
    <source>
        <dbReference type="ARBA" id="ARBA00022723"/>
    </source>
</evidence>
<dbReference type="GO" id="GO:0003924">
    <property type="term" value="F:GTPase activity"/>
    <property type="evidence" value="ECO:0007669"/>
    <property type="project" value="InterPro"/>
</dbReference>
<dbReference type="EMBL" id="JANPWZ010001433">
    <property type="protein sequence ID" value="KAJ3565844.1"/>
    <property type="molecule type" value="Genomic_DNA"/>
</dbReference>
<feature type="binding site" evidence="5">
    <location>
        <begin position="316"/>
        <end position="321"/>
    </location>
    <ligand>
        <name>GTP</name>
        <dbReference type="ChEBI" id="CHEBI:37565"/>
    </ligand>
</feature>
<feature type="region of interest" description="Disordered" evidence="7">
    <location>
        <begin position="222"/>
        <end position="304"/>
    </location>
</feature>
<dbReference type="InterPro" id="IPR011025">
    <property type="entry name" value="GproteinA_insert"/>
</dbReference>
<feature type="compositionally biased region" description="Polar residues" evidence="7">
    <location>
        <begin position="242"/>
        <end position="264"/>
    </location>
</feature>
<evidence type="ECO:0000256" key="3">
    <source>
        <dbReference type="ARBA" id="ARBA00023134"/>
    </source>
</evidence>
<dbReference type="GO" id="GO:0031683">
    <property type="term" value="F:G-protein beta/gamma-subunit complex binding"/>
    <property type="evidence" value="ECO:0007669"/>
    <property type="project" value="InterPro"/>
</dbReference>
<dbReference type="GO" id="GO:0046872">
    <property type="term" value="F:metal ion binding"/>
    <property type="evidence" value="ECO:0007669"/>
    <property type="project" value="UniProtKB-KW"/>
</dbReference>
<evidence type="ECO:0000256" key="2">
    <source>
        <dbReference type="ARBA" id="ARBA00022741"/>
    </source>
</evidence>
<comment type="caution">
    <text evidence="8">The sequence shown here is derived from an EMBL/GenBank/DDBJ whole genome shotgun (WGS) entry which is preliminary data.</text>
</comment>
<organism evidence="8 9">
    <name type="scientific">Xylaria arbuscula</name>
    <dbReference type="NCBI Taxonomy" id="114810"/>
    <lineage>
        <taxon>Eukaryota</taxon>
        <taxon>Fungi</taxon>
        <taxon>Dikarya</taxon>
        <taxon>Ascomycota</taxon>
        <taxon>Pezizomycotina</taxon>
        <taxon>Sordariomycetes</taxon>
        <taxon>Xylariomycetidae</taxon>
        <taxon>Xylariales</taxon>
        <taxon>Xylariaceae</taxon>
        <taxon>Xylaria</taxon>
    </lineage>
</organism>
<reference evidence="8" key="1">
    <citation type="submission" date="2022-07" db="EMBL/GenBank/DDBJ databases">
        <title>Genome Sequence of Xylaria arbuscula.</title>
        <authorList>
            <person name="Buettner E."/>
        </authorList>
    </citation>
    <scope>NUCLEOTIDE SEQUENCE</scope>
    <source>
        <strain evidence="8">VT107</strain>
    </source>
</reference>
<dbReference type="PRINTS" id="PR00318">
    <property type="entry name" value="GPROTEINA"/>
</dbReference>
<dbReference type="Gene3D" id="1.10.400.10">
    <property type="entry name" value="GI Alpha 1, domain 2-like"/>
    <property type="match status" value="1"/>
</dbReference>